<reference evidence="2 3" key="1">
    <citation type="submission" date="2019-02" db="EMBL/GenBank/DDBJ databases">
        <title>Siculibacillus lacustris gen. nov., sp. nov., a new rosette-forming bacterium isolated from a freshwater crater lake (Lake St. Ana, Romania).</title>
        <authorList>
            <person name="Felfoldi T."/>
            <person name="Marton Z."/>
            <person name="Szabo A."/>
            <person name="Mentes A."/>
            <person name="Boka K."/>
            <person name="Marialigeti K."/>
            <person name="Mathe I."/>
            <person name="Koncz M."/>
            <person name="Schumann P."/>
            <person name="Toth E."/>
        </authorList>
    </citation>
    <scope>NUCLEOTIDE SEQUENCE [LARGE SCALE GENOMIC DNA]</scope>
    <source>
        <strain evidence="2 3">SA-279</strain>
    </source>
</reference>
<dbReference type="RefSeq" id="WP_131311151.1">
    <property type="nucleotide sequence ID" value="NZ_SJFN01000035.1"/>
</dbReference>
<name>A0A4Q9VI42_9HYPH</name>
<organism evidence="2 3">
    <name type="scientific">Siculibacillus lacustris</name>
    <dbReference type="NCBI Taxonomy" id="1549641"/>
    <lineage>
        <taxon>Bacteria</taxon>
        <taxon>Pseudomonadati</taxon>
        <taxon>Pseudomonadota</taxon>
        <taxon>Alphaproteobacteria</taxon>
        <taxon>Hyphomicrobiales</taxon>
        <taxon>Ancalomicrobiaceae</taxon>
        <taxon>Siculibacillus</taxon>
    </lineage>
</organism>
<sequence>MDFSWLTRRPIAHRGLHDQAAGIVENTLPAAEAAIARDFSIECDVVLSADGEVVVCHDETLERLTHGYGRVADKTMAQLRATHLKGSDARIPTLEELLDLVAGRVGLCIELKSFFPRRPDDRLSERVAALLDRYAGPVVTKSFDPEVLAACNRLMPGIAHGIVADDASDLDYYGHSGRVERFILRHLLHAPRTRPKFISYCVRDLPAPGPWVARKIFGLPVVSWTVRNAEDRARALASADQIIFEGFDPDATPFVPLPTA</sequence>
<feature type="domain" description="GP-PDE" evidence="1">
    <location>
        <begin position="8"/>
        <end position="255"/>
    </location>
</feature>
<dbReference type="EMBL" id="SJFN01000035">
    <property type="protein sequence ID" value="TBW34312.1"/>
    <property type="molecule type" value="Genomic_DNA"/>
</dbReference>
<gene>
    <name evidence="2" type="ORF">EYW49_18705</name>
</gene>
<keyword evidence="3" id="KW-1185">Reference proteome</keyword>
<accession>A0A4Q9VI42</accession>
<dbReference type="PANTHER" id="PTHR46211:SF1">
    <property type="entry name" value="GLYCEROPHOSPHODIESTER PHOSPHODIESTERASE, CYTOPLASMIC"/>
    <property type="match status" value="1"/>
</dbReference>
<dbReference type="InterPro" id="IPR030395">
    <property type="entry name" value="GP_PDE_dom"/>
</dbReference>
<evidence type="ECO:0000313" key="2">
    <source>
        <dbReference type="EMBL" id="TBW34312.1"/>
    </source>
</evidence>
<protein>
    <submittedName>
        <fullName evidence="2">Glycerophosphodiester phosphodiesterase</fullName>
    </submittedName>
</protein>
<dbReference type="GO" id="GO:0006629">
    <property type="term" value="P:lipid metabolic process"/>
    <property type="evidence" value="ECO:0007669"/>
    <property type="project" value="InterPro"/>
</dbReference>
<dbReference type="Gene3D" id="3.20.20.190">
    <property type="entry name" value="Phosphatidylinositol (PI) phosphodiesterase"/>
    <property type="match status" value="1"/>
</dbReference>
<dbReference type="InterPro" id="IPR017946">
    <property type="entry name" value="PLC-like_Pdiesterase_TIM-brl"/>
</dbReference>
<dbReference type="OrthoDB" id="384721at2"/>
<proteinExistence type="predicted"/>
<dbReference type="GO" id="GO:0008081">
    <property type="term" value="F:phosphoric diester hydrolase activity"/>
    <property type="evidence" value="ECO:0007669"/>
    <property type="project" value="InterPro"/>
</dbReference>
<dbReference type="PANTHER" id="PTHR46211">
    <property type="entry name" value="GLYCEROPHOSPHORYL DIESTER PHOSPHODIESTERASE"/>
    <property type="match status" value="1"/>
</dbReference>
<comment type="caution">
    <text evidence="2">The sequence shown here is derived from an EMBL/GenBank/DDBJ whole genome shotgun (WGS) entry which is preliminary data.</text>
</comment>
<dbReference type="Pfam" id="PF03009">
    <property type="entry name" value="GDPD"/>
    <property type="match status" value="1"/>
</dbReference>
<dbReference type="AlphaFoldDB" id="A0A4Q9VI42"/>
<evidence type="ECO:0000259" key="1">
    <source>
        <dbReference type="PROSITE" id="PS51704"/>
    </source>
</evidence>
<dbReference type="PROSITE" id="PS51704">
    <property type="entry name" value="GP_PDE"/>
    <property type="match status" value="1"/>
</dbReference>
<evidence type="ECO:0000313" key="3">
    <source>
        <dbReference type="Proteomes" id="UP000292781"/>
    </source>
</evidence>
<dbReference type="Proteomes" id="UP000292781">
    <property type="component" value="Unassembled WGS sequence"/>
</dbReference>
<dbReference type="SUPFAM" id="SSF51695">
    <property type="entry name" value="PLC-like phosphodiesterases"/>
    <property type="match status" value="1"/>
</dbReference>